<protein>
    <submittedName>
        <fullName evidence="1">Uncharacterized protein</fullName>
    </submittedName>
</protein>
<dbReference type="EMBL" id="JWZT01005374">
    <property type="protein sequence ID" value="KII61206.1"/>
    <property type="molecule type" value="Genomic_DNA"/>
</dbReference>
<keyword evidence="2" id="KW-1185">Reference proteome</keyword>
<name>A0A0C2MHQ4_THEKT</name>
<gene>
    <name evidence="1" type="ORF">RF11_11291</name>
</gene>
<organism evidence="1 2">
    <name type="scientific">Thelohanellus kitauei</name>
    <name type="common">Myxosporean</name>
    <dbReference type="NCBI Taxonomy" id="669202"/>
    <lineage>
        <taxon>Eukaryota</taxon>
        <taxon>Metazoa</taxon>
        <taxon>Cnidaria</taxon>
        <taxon>Myxozoa</taxon>
        <taxon>Myxosporea</taxon>
        <taxon>Bivalvulida</taxon>
        <taxon>Platysporina</taxon>
        <taxon>Myxobolidae</taxon>
        <taxon>Thelohanellus</taxon>
    </lineage>
</organism>
<accession>A0A0C2MHQ4</accession>
<evidence type="ECO:0000313" key="2">
    <source>
        <dbReference type="Proteomes" id="UP000031668"/>
    </source>
</evidence>
<dbReference type="AlphaFoldDB" id="A0A0C2MHQ4"/>
<evidence type="ECO:0000313" key="1">
    <source>
        <dbReference type="EMBL" id="KII61206.1"/>
    </source>
</evidence>
<proteinExistence type="predicted"/>
<sequence length="161" mass="18508">MMRDNIITEKRVHTCESQVGLHSITDPEIPENDYISRLPADKSSQLNLGSSDIYGELLNSLSEKYVNTPYTIPSKNNVNSTVRNNRESVERNQIEGVMSPPLSFEVNELPFLRCYWFGDIDCQTHRIITWITNESLAFMRHKTHTFISVSFKVSPHLFTSV</sequence>
<dbReference type="OrthoDB" id="124181at2759"/>
<reference evidence="1 2" key="1">
    <citation type="journal article" date="2014" name="Genome Biol. Evol.">
        <title>The genome of the myxosporean Thelohanellus kitauei shows adaptations to nutrient acquisition within its fish host.</title>
        <authorList>
            <person name="Yang Y."/>
            <person name="Xiong J."/>
            <person name="Zhou Z."/>
            <person name="Huo F."/>
            <person name="Miao W."/>
            <person name="Ran C."/>
            <person name="Liu Y."/>
            <person name="Zhang J."/>
            <person name="Feng J."/>
            <person name="Wang M."/>
            <person name="Wang M."/>
            <person name="Wang L."/>
            <person name="Yao B."/>
        </authorList>
    </citation>
    <scope>NUCLEOTIDE SEQUENCE [LARGE SCALE GENOMIC DNA]</scope>
    <source>
        <strain evidence="1">Wuqing</strain>
    </source>
</reference>
<dbReference type="Proteomes" id="UP000031668">
    <property type="component" value="Unassembled WGS sequence"/>
</dbReference>
<comment type="caution">
    <text evidence="1">The sequence shown here is derived from an EMBL/GenBank/DDBJ whole genome shotgun (WGS) entry which is preliminary data.</text>
</comment>